<sequence length="297" mass="33149">MASSLKRCFKGILIALLVLLLAAAALVYYVGAWHILFPSSQHDVKAPTLPVALESPAILLFSKTNQFRHKEGIVAGRARLAQIAQERGWAVFSTENGAVFNPDDLQRFAAVVFLNATGDMLSTEQQLAFQRWLEQGGGWLGIHAAGDGSHKAWPWYMENLIGAKFTAHIMGPQFQTARVLVEDEQHPLMLGLPSEWEHEEEWYSWESSPRVNGFHVLATVDEDSYSPVVKLFNKERSLRMDDHPVIWSNCVGKGRSIYSALGHSAESFDQSEHRKLLENALAWTLGLSDSHCPSLLN</sequence>
<accession>A0A7W2TTY4</accession>
<name>A0A7W2TTY4_9GAMM</name>
<dbReference type="Gene3D" id="3.40.50.880">
    <property type="match status" value="1"/>
</dbReference>
<dbReference type="RefSeq" id="WP_182168744.1">
    <property type="nucleotide sequence ID" value="NZ_JACFXU010000013.1"/>
</dbReference>
<evidence type="ECO:0000313" key="2">
    <source>
        <dbReference type="EMBL" id="MBA6411901.1"/>
    </source>
</evidence>
<evidence type="ECO:0000313" key="3">
    <source>
        <dbReference type="Proteomes" id="UP000539350"/>
    </source>
</evidence>
<dbReference type="Proteomes" id="UP000539350">
    <property type="component" value="Unassembled WGS sequence"/>
</dbReference>
<comment type="caution">
    <text evidence="2">The sequence shown here is derived from an EMBL/GenBank/DDBJ whole genome shotgun (WGS) entry which is preliminary data.</text>
</comment>
<protein>
    <submittedName>
        <fullName evidence="2">ThuA domain-containing protein</fullName>
    </submittedName>
</protein>
<organism evidence="2 3">
    <name type="scientific">Sediminihaliea albiluteola</name>
    <dbReference type="NCBI Taxonomy" id="2758564"/>
    <lineage>
        <taxon>Bacteria</taxon>
        <taxon>Pseudomonadati</taxon>
        <taxon>Pseudomonadota</taxon>
        <taxon>Gammaproteobacteria</taxon>
        <taxon>Cellvibrionales</taxon>
        <taxon>Halieaceae</taxon>
        <taxon>Sediminihaliea</taxon>
    </lineage>
</organism>
<dbReference type="Pfam" id="PF06283">
    <property type="entry name" value="ThuA"/>
    <property type="match status" value="1"/>
</dbReference>
<keyword evidence="3" id="KW-1185">Reference proteome</keyword>
<proteinExistence type="predicted"/>
<dbReference type="InterPro" id="IPR029062">
    <property type="entry name" value="Class_I_gatase-like"/>
</dbReference>
<dbReference type="EMBL" id="JACFXU010000013">
    <property type="protein sequence ID" value="MBA6411901.1"/>
    <property type="molecule type" value="Genomic_DNA"/>
</dbReference>
<reference evidence="2 3" key="1">
    <citation type="submission" date="2020-07" db="EMBL/GenBank/DDBJ databases">
        <title>Halieaceae bacterium, F7430, whole genome shotgun sequencing project.</title>
        <authorList>
            <person name="Jiang S."/>
            <person name="Liu Z.W."/>
            <person name="Du Z.J."/>
        </authorList>
    </citation>
    <scope>NUCLEOTIDE SEQUENCE [LARGE SCALE GENOMIC DNA]</scope>
    <source>
        <strain evidence="2 3">F7430</strain>
    </source>
</reference>
<dbReference type="PANTHER" id="PTHR40469">
    <property type="entry name" value="SECRETED GLYCOSYL HYDROLASE"/>
    <property type="match status" value="1"/>
</dbReference>
<feature type="domain" description="ThuA-like" evidence="1">
    <location>
        <begin position="58"/>
        <end position="284"/>
    </location>
</feature>
<evidence type="ECO:0000259" key="1">
    <source>
        <dbReference type="Pfam" id="PF06283"/>
    </source>
</evidence>
<dbReference type="AlphaFoldDB" id="A0A7W2TTY4"/>
<dbReference type="PANTHER" id="PTHR40469:SF2">
    <property type="entry name" value="GALACTOSE-BINDING DOMAIN-LIKE SUPERFAMILY PROTEIN"/>
    <property type="match status" value="1"/>
</dbReference>
<gene>
    <name evidence="2" type="ORF">H2508_02100</name>
</gene>
<dbReference type="SUPFAM" id="SSF52317">
    <property type="entry name" value="Class I glutamine amidotransferase-like"/>
    <property type="match status" value="1"/>
</dbReference>
<dbReference type="InterPro" id="IPR029010">
    <property type="entry name" value="ThuA-like"/>
</dbReference>